<dbReference type="EMBL" id="JAUNZN010000004">
    <property type="protein sequence ID" value="KAK4821829.1"/>
    <property type="molecule type" value="Genomic_DNA"/>
</dbReference>
<proteinExistence type="predicted"/>
<protein>
    <submittedName>
        <fullName evidence="2">Uncharacterized protein</fullName>
    </submittedName>
</protein>
<feature type="chain" id="PRO_5042867951" evidence="1">
    <location>
        <begin position="24"/>
        <end position="81"/>
    </location>
</feature>
<dbReference type="Proteomes" id="UP001333110">
    <property type="component" value="Unassembled WGS sequence"/>
</dbReference>
<evidence type="ECO:0000256" key="1">
    <source>
        <dbReference type="SAM" id="SignalP"/>
    </source>
</evidence>
<name>A0AAN7NBX7_MYCAM</name>
<keyword evidence="3" id="KW-1185">Reference proteome</keyword>
<keyword evidence="1" id="KW-0732">Signal</keyword>
<evidence type="ECO:0000313" key="2">
    <source>
        <dbReference type="EMBL" id="KAK4821829.1"/>
    </source>
</evidence>
<feature type="signal peptide" evidence="1">
    <location>
        <begin position="1"/>
        <end position="23"/>
    </location>
</feature>
<organism evidence="2 3">
    <name type="scientific">Mycteria americana</name>
    <name type="common">Wood stork</name>
    <dbReference type="NCBI Taxonomy" id="33587"/>
    <lineage>
        <taxon>Eukaryota</taxon>
        <taxon>Metazoa</taxon>
        <taxon>Chordata</taxon>
        <taxon>Craniata</taxon>
        <taxon>Vertebrata</taxon>
        <taxon>Euteleostomi</taxon>
        <taxon>Archelosauria</taxon>
        <taxon>Archosauria</taxon>
        <taxon>Dinosauria</taxon>
        <taxon>Saurischia</taxon>
        <taxon>Theropoda</taxon>
        <taxon>Coelurosauria</taxon>
        <taxon>Aves</taxon>
        <taxon>Neognathae</taxon>
        <taxon>Neoaves</taxon>
        <taxon>Aequornithes</taxon>
        <taxon>Ciconiiformes</taxon>
        <taxon>Ciconiidae</taxon>
        <taxon>Mycteria</taxon>
    </lineage>
</organism>
<dbReference type="AlphaFoldDB" id="A0AAN7NBX7"/>
<evidence type="ECO:0000313" key="3">
    <source>
        <dbReference type="Proteomes" id="UP001333110"/>
    </source>
</evidence>
<sequence>MGAAHHLAQWWLLLNEAFSVVTHQRVLGQDRWVDMTSEDLTRKDGSYMSQQYVLVIKKAKGVLGYIRRVASRSREVILPLC</sequence>
<gene>
    <name evidence="2" type="ORF">QYF61_004189</name>
</gene>
<reference evidence="2 3" key="1">
    <citation type="journal article" date="2023" name="J. Hered.">
        <title>Chromosome-level genome of the wood stork (Mycteria americana) provides insight into avian chromosome evolution.</title>
        <authorList>
            <person name="Flamio R. Jr."/>
            <person name="Ramstad K.M."/>
        </authorList>
    </citation>
    <scope>NUCLEOTIDE SEQUENCE [LARGE SCALE GENOMIC DNA]</scope>
    <source>
        <strain evidence="2">JAX WOST 10</strain>
    </source>
</reference>
<accession>A0AAN7NBX7</accession>
<comment type="caution">
    <text evidence="2">The sequence shown here is derived from an EMBL/GenBank/DDBJ whole genome shotgun (WGS) entry which is preliminary data.</text>
</comment>